<comment type="caution">
    <text evidence="2">The sequence shown here is derived from an EMBL/GenBank/DDBJ whole genome shotgun (WGS) entry which is preliminary data.</text>
</comment>
<feature type="transmembrane region" description="Helical" evidence="1">
    <location>
        <begin position="57"/>
        <end position="77"/>
    </location>
</feature>
<name>A0ABV1LZX9_9NEIS</name>
<evidence type="ECO:0000313" key="3">
    <source>
        <dbReference type="Proteomes" id="UP001433638"/>
    </source>
</evidence>
<keyword evidence="3" id="KW-1185">Reference proteome</keyword>
<organism evidence="2 3">
    <name type="scientific">Vogesella oryzagri</name>
    <dbReference type="NCBI Taxonomy" id="3160864"/>
    <lineage>
        <taxon>Bacteria</taxon>
        <taxon>Pseudomonadati</taxon>
        <taxon>Pseudomonadota</taxon>
        <taxon>Betaproteobacteria</taxon>
        <taxon>Neisseriales</taxon>
        <taxon>Chromobacteriaceae</taxon>
        <taxon>Vogesella</taxon>
    </lineage>
</organism>
<protein>
    <recommendedName>
        <fullName evidence="4">Cobalt transporter</fullName>
    </recommendedName>
</protein>
<dbReference type="EMBL" id="JBEFLD010000001">
    <property type="protein sequence ID" value="MEQ6289497.1"/>
    <property type="molecule type" value="Genomic_DNA"/>
</dbReference>
<reference evidence="2" key="1">
    <citation type="submission" date="2024-06" db="EMBL/GenBank/DDBJ databases">
        <title>Genome sequence of Vogesella sp. MAHUQ-64.</title>
        <authorList>
            <person name="Huq M.A."/>
        </authorList>
    </citation>
    <scope>NUCLEOTIDE SEQUENCE</scope>
    <source>
        <strain evidence="2">MAHUQ-64</strain>
    </source>
</reference>
<accession>A0ABV1LZX9</accession>
<dbReference type="Proteomes" id="UP001433638">
    <property type="component" value="Unassembled WGS sequence"/>
</dbReference>
<keyword evidence="1" id="KW-1133">Transmembrane helix</keyword>
<sequence length="208" mass="22859">MSRQFALHPLTCCLLVVVLALYLLRLPLVGYLALLGALACWRRGRGELLQALRRMRWLLLAMLLLAAWTLPGAPLFASRFAPSMAGVLAGAHQALAVLLLALLARGVWLWLGTPGLLAASWPLDALFACVGMPRGRLALRLALTMHYANRLLEQAEKPRLAQLLPYLQPPQFAQAAPDKVKLPLYPWSKWDGALLACLLLAVVMRMVA</sequence>
<proteinExistence type="predicted"/>
<dbReference type="RefSeq" id="WP_349583600.1">
    <property type="nucleotide sequence ID" value="NZ_JBEFLD010000001.1"/>
</dbReference>
<evidence type="ECO:0008006" key="4">
    <source>
        <dbReference type="Google" id="ProtNLM"/>
    </source>
</evidence>
<feature type="transmembrane region" description="Helical" evidence="1">
    <location>
        <begin position="6"/>
        <end position="36"/>
    </location>
</feature>
<feature type="transmembrane region" description="Helical" evidence="1">
    <location>
        <begin position="83"/>
        <end position="103"/>
    </location>
</feature>
<keyword evidence="1" id="KW-0472">Membrane</keyword>
<gene>
    <name evidence="2" type="ORF">ABNW52_02605</name>
</gene>
<evidence type="ECO:0000256" key="1">
    <source>
        <dbReference type="SAM" id="Phobius"/>
    </source>
</evidence>
<keyword evidence="1" id="KW-0812">Transmembrane</keyword>
<evidence type="ECO:0000313" key="2">
    <source>
        <dbReference type="EMBL" id="MEQ6289497.1"/>
    </source>
</evidence>